<dbReference type="PANTHER" id="PTHR30349">
    <property type="entry name" value="PHAGE INTEGRASE-RELATED"/>
    <property type="match status" value="1"/>
</dbReference>
<sequence length="216" mass="24423">MAAWRDERLKLVKSSTVSRQMNVLYSAINKARLDWGLPIPECKVKRPKSPPHRDRVLTDEEEAKLLAAASSNEYLCAAIRFALATAMRAGEIIALRWTDVDEKRKRCRVREAKNGTPRDVPLSSKALAALEPLDRSTKRVFEGLTSETLKRLFIRLTRSAEVVNFHFHDCRHTALTRYAKSGMNPLQLAVVSGHKDIKMLARYTHLKSDDVVGLMG</sequence>
<organism evidence="4 5">
    <name type="scientific">Burkholderia multivorans</name>
    <dbReference type="NCBI Taxonomy" id="87883"/>
    <lineage>
        <taxon>Bacteria</taxon>
        <taxon>Pseudomonadati</taxon>
        <taxon>Pseudomonadota</taxon>
        <taxon>Betaproteobacteria</taxon>
        <taxon>Burkholderiales</taxon>
        <taxon>Burkholderiaceae</taxon>
        <taxon>Burkholderia</taxon>
        <taxon>Burkholderia cepacia complex</taxon>
    </lineage>
</organism>
<gene>
    <name evidence="4" type="ORF">C6Q15_20285</name>
</gene>
<dbReference type="AlphaFoldDB" id="A0A2S9MHQ6"/>
<dbReference type="GO" id="GO:0003677">
    <property type="term" value="F:DNA binding"/>
    <property type="evidence" value="ECO:0007669"/>
    <property type="project" value="InterPro"/>
</dbReference>
<evidence type="ECO:0000259" key="3">
    <source>
        <dbReference type="PROSITE" id="PS51898"/>
    </source>
</evidence>
<evidence type="ECO:0000256" key="2">
    <source>
        <dbReference type="ARBA" id="ARBA00023172"/>
    </source>
</evidence>
<comment type="caution">
    <text evidence="4">The sequence shown here is derived from an EMBL/GenBank/DDBJ whole genome shotgun (WGS) entry which is preliminary data.</text>
</comment>
<reference evidence="4 5" key="1">
    <citation type="submission" date="2018-03" db="EMBL/GenBank/DDBJ databases">
        <authorList>
            <person name="Keele B.F."/>
        </authorList>
    </citation>
    <scope>NUCLEOTIDE SEQUENCE [LARGE SCALE GENOMIC DNA]</scope>
    <source>
        <strain evidence="4 5">AU19729</strain>
    </source>
</reference>
<protein>
    <recommendedName>
        <fullName evidence="3">Tyr recombinase domain-containing protein</fullName>
    </recommendedName>
</protein>
<dbReference type="CDD" id="cd00796">
    <property type="entry name" value="INT_Rci_Hp1_C"/>
    <property type="match status" value="1"/>
</dbReference>
<dbReference type="InterPro" id="IPR013762">
    <property type="entry name" value="Integrase-like_cat_sf"/>
</dbReference>
<keyword evidence="1" id="KW-0229">DNA integration</keyword>
<dbReference type="EMBL" id="PVGH01000080">
    <property type="protein sequence ID" value="PRF58036.1"/>
    <property type="molecule type" value="Genomic_DNA"/>
</dbReference>
<dbReference type="SUPFAM" id="SSF56349">
    <property type="entry name" value="DNA breaking-rejoining enzymes"/>
    <property type="match status" value="1"/>
</dbReference>
<dbReference type="InterPro" id="IPR011010">
    <property type="entry name" value="DNA_brk_join_enz"/>
</dbReference>
<keyword evidence="2" id="KW-0233">DNA recombination</keyword>
<dbReference type="InterPro" id="IPR002104">
    <property type="entry name" value="Integrase_catalytic"/>
</dbReference>
<evidence type="ECO:0000313" key="5">
    <source>
        <dbReference type="Proteomes" id="UP000238982"/>
    </source>
</evidence>
<dbReference type="Gene3D" id="1.10.443.10">
    <property type="entry name" value="Intergrase catalytic core"/>
    <property type="match status" value="1"/>
</dbReference>
<proteinExistence type="predicted"/>
<dbReference type="InterPro" id="IPR050090">
    <property type="entry name" value="Tyrosine_recombinase_XerCD"/>
</dbReference>
<evidence type="ECO:0000256" key="1">
    <source>
        <dbReference type="ARBA" id="ARBA00022908"/>
    </source>
</evidence>
<dbReference type="PROSITE" id="PS51898">
    <property type="entry name" value="TYR_RECOMBINASE"/>
    <property type="match status" value="1"/>
</dbReference>
<dbReference type="PANTHER" id="PTHR30349:SF94">
    <property type="entry name" value="INTEGRASE_RECOMBINASE HI_1414-RELATED"/>
    <property type="match status" value="1"/>
</dbReference>
<accession>A0A2S9MHQ6</accession>
<feature type="domain" description="Tyr recombinase" evidence="3">
    <location>
        <begin position="52"/>
        <end position="216"/>
    </location>
</feature>
<dbReference type="GO" id="GO:0015074">
    <property type="term" value="P:DNA integration"/>
    <property type="evidence" value="ECO:0007669"/>
    <property type="project" value="UniProtKB-KW"/>
</dbReference>
<evidence type="ECO:0000313" key="4">
    <source>
        <dbReference type="EMBL" id="PRF58036.1"/>
    </source>
</evidence>
<dbReference type="GO" id="GO:0006310">
    <property type="term" value="P:DNA recombination"/>
    <property type="evidence" value="ECO:0007669"/>
    <property type="project" value="UniProtKB-KW"/>
</dbReference>
<dbReference type="Proteomes" id="UP000238982">
    <property type="component" value="Unassembled WGS sequence"/>
</dbReference>
<name>A0A2S9MHQ6_9BURK</name>
<dbReference type="Pfam" id="PF00589">
    <property type="entry name" value="Phage_integrase"/>
    <property type="match status" value="1"/>
</dbReference>